<evidence type="ECO:0000256" key="2">
    <source>
        <dbReference type="SAM" id="Phobius"/>
    </source>
</evidence>
<keyword evidence="4" id="KW-1185">Reference proteome</keyword>
<sequence length="198" mass="22204">MMARGSPKLTYTKQSDGYLIRQRTRIEKKPGASEDWRFVSAMFLGTLCLAACLFFLSSGELNPFATAGGSHHHHPHHNKHFREQKHQVERFLRAARAQVVELEERIVEQVEELEERVVEQVHEMEERIVNLTTKDPTKEEEGKNIIPAEGEETVAATAASEPQEGASKPQEEGAPEEETTKEQQDAAGKADATTVSEQ</sequence>
<evidence type="ECO:0000313" key="3">
    <source>
        <dbReference type="EMBL" id="CAB9521269.1"/>
    </source>
</evidence>
<comment type="caution">
    <text evidence="3">The sequence shown here is derived from an EMBL/GenBank/DDBJ whole genome shotgun (WGS) entry which is preliminary data.</text>
</comment>
<keyword evidence="2" id="KW-0472">Membrane</keyword>
<evidence type="ECO:0000256" key="1">
    <source>
        <dbReference type="SAM" id="MobiDB-lite"/>
    </source>
</evidence>
<organism evidence="3 4">
    <name type="scientific">Seminavis robusta</name>
    <dbReference type="NCBI Taxonomy" id="568900"/>
    <lineage>
        <taxon>Eukaryota</taxon>
        <taxon>Sar</taxon>
        <taxon>Stramenopiles</taxon>
        <taxon>Ochrophyta</taxon>
        <taxon>Bacillariophyta</taxon>
        <taxon>Bacillariophyceae</taxon>
        <taxon>Bacillariophycidae</taxon>
        <taxon>Naviculales</taxon>
        <taxon>Naviculaceae</taxon>
        <taxon>Seminavis</taxon>
    </lineage>
</organism>
<keyword evidence="2" id="KW-1133">Transmembrane helix</keyword>
<feature type="region of interest" description="Disordered" evidence="1">
    <location>
        <begin position="130"/>
        <end position="198"/>
    </location>
</feature>
<feature type="transmembrane region" description="Helical" evidence="2">
    <location>
        <begin position="38"/>
        <end position="56"/>
    </location>
</feature>
<dbReference type="EMBL" id="CAICTM010001178">
    <property type="protein sequence ID" value="CAB9521269.1"/>
    <property type="molecule type" value="Genomic_DNA"/>
</dbReference>
<proteinExistence type="predicted"/>
<gene>
    <name evidence="3" type="ORF">SEMRO_1180_G249700.1</name>
</gene>
<protein>
    <submittedName>
        <fullName evidence="3">Uncharacterized protein</fullName>
    </submittedName>
</protein>
<name>A0A9N8ELS5_9STRA</name>
<reference evidence="3" key="1">
    <citation type="submission" date="2020-06" db="EMBL/GenBank/DDBJ databases">
        <authorList>
            <consortium name="Plant Systems Biology data submission"/>
        </authorList>
    </citation>
    <scope>NUCLEOTIDE SEQUENCE</scope>
    <source>
        <strain evidence="3">D6</strain>
    </source>
</reference>
<accession>A0A9N8ELS5</accession>
<evidence type="ECO:0000313" key="4">
    <source>
        <dbReference type="Proteomes" id="UP001153069"/>
    </source>
</evidence>
<keyword evidence="2" id="KW-0812">Transmembrane</keyword>
<dbReference type="AlphaFoldDB" id="A0A9N8ELS5"/>
<dbReference type="Proteomes" id="UP001153069">
    <property type="component" value="Unassembled WGS sequence"/>
</dbReference>